<dbReference type="AlphaFoldDB" id="A0A834MJP0"/>
<gene>
    <name evidence="9" type="ORF">GWI33_002228</name>
</gene>
<dbReference type="Pfam" id="PF13520">
    <property type="entry name" value="AA_permease_2"/>
    <property type="match status" value="1"/>
</dbReference>
<evidence type="ECO:0000256" key="5">
    <source>
        <dbReference type="ARBA" id="ARBA00022692"/>
    </source>
</evidence>
<evidence type="ECO:0000256" key="4">
    <source>
        <dbReference type="ARBA" id="ARBA00022475"/>
    </source>
</evidence>
<evidence type="ECO:0008006" key="11">
    <source>
        <dbReference type="Google" id="ProtNLM"/>
    </source>
</evidence>
<comment type="caution">
    <text evidence="9">The sequence shown here is derived from an EMBL/GenBank/DDBJ whole genome shotgun (WGS) entry which is preliminary data.</text>
</comment>
<dbReference type="EMBL" id="JAACXV010000162">
    <property type="protein sequence ID" value="KAF7282630.1"/>
    <property type="molecule type" value="Genomic_DNA"/>
</dbReference>
<feature type="transmembrane region" description="Helical" evidence="8">
    <location>
        <begin position="444"/>
        <end position="464"/>
    </location>
</feature>
<sequence>MTLISEDLKTPTEAHLISAVQTPLDEQNYVGEKVKMRRHMGLMEGIAVILGIIFGSGIFISPKGVIEQVDSVGFTLVVWVLCGLLSMIGALCYAELGTCIPKSGGDYAYIHEAFGPLLSFLYLWAANVIFVPTTNSIMGLTFAKYVIQPLFPECDMPDLGVRLVAAAVICFLTFLNSYNVKVTVKLQNVFMFCKLIALALIVIIGIIWMSLGNMDNFTNSFAHTTHNPGKISKAFYSGIFSYSGWSYLNFMTEELQNPFVNLPRAIYISLPLVTSIYVLANMAYLSVLTPQEMQATDAIAVTFSNSVLGSYSWIVPIMVAISAFGGLSVHIMSSSRMLYVGARNGQFPTLLSHLNIKSLTPMPSLLFLNILSLIMLCSSDIQLLIHYCTIVETFFVTLSVSGLLYLRWKNPKLERPIKVHIAIPIVFVLICLFLLILPVTESPLVLLGGILITLSGVPVYYFGIIQDKKPAAFKSFMRSVTIFSQKLFVAAHEDD</sequence>
<organism evidence="9 10">
    <name type="scientific">Rhynchophorus ferrugineus</name>
    <name type="common">Red palm weevil</name>
    <name type="synonym">Curculio ferrugineus</name>
    <dbReference type="NCBI Taxonomy" id="354439"/>
    <lineage>
        <taxon>Eukaryota</taxon>
        <taxon>Metazoa</taxon>
        <taxon>Ecdysozoa</taxon>
        <taxon>Arthropoda</taxon>
        <taxon>Hexapoda</taxon>
        <taxon>Insecta</taxon>
        <taxon>Pterygota</taxon>
        <taxon>Neoptera</taxon>
        <taxon>Endopterygota</taxon>
        <taxon>Coleoptera</taxon>
        <taxon>Polyphaga</taxon>
        <taxon>Cucujiformia</taxon>
        <taxon>Curculionidae</taxon>
        <taxon>Dryophthorinae</taxon>
        <taxon>Rhynchophorus</taxon>
    </lineage>
</organism>
<proteinExistence type="inferred from homology"/>
<feature type="transmembrane region" description="Helical" evidence="8">
    <location>
        <begin position="42"/>
        <end position="60"/>
    </location>
</feature>
<dbReference type="PANTHER" id="PTHR11785:SF535">
    <property type="entry name" value="GH08870P"/>
    <property type="match status" value="1"/>
</dbReference>
<reference evidence="9" key="1">
    <citation type="submission" date="2020-08" db="EMBL/GenBank/DDBJ databases">
        <title>Genome sequencing and assembly of the red palm weevil Rhynchophorus ferrugineus.</title>
        <authorList>
            <person name="Dias G.B."/>
            <person name="Bergman C.M."/>
            <person name="Manee M."/>
        </authorList>
    </citation>
    <scope>NUCLEOTIDE SEQUENCE</scope>
    <source>
        <strain evidence="9">AA-2017</strain>
        <tissue evidence="9">Whole larva</tissue>
    </source>
</reference>
<dbReference type="PANTHER" id="PTHR11785">
    <property type="entry name" value="AMINO ACID TRANSPORTER"/>
    <property type="match status" value="1"/>
</dbReference>
<keyword evidence="4" id="KW-1003">Cell membrane</keyword>
<keyword evidence="6 8" id="KW-1133">Transmembrane helix</keyword>
<feature type="transmembrane region" description="Helical" evidence="8">
    <location>
        <begin position="189"/>
        <end position="211"/>
    </location>
</feature>
<feature type="transmembrane region" description="Helical" evidence="8">
    <location>
        <begin position="262"/>
        <end position="284"/>
    </location>
</feature>
<evidence type="ECO:0000256" key="8">
    <source>
        <dbReference type="SAM" id="Phobius"/>
    </source>
</evidence>
<feature type="transmembrane region" description="Helical" evidence="8">
    <location>
        <begin position="313"/>
        <end position="333"/>
    </location>
</feature>
<keyword evidence="10" id="KW-1185">Reference proteome</keyword>
<feature type="transmembrane region" description="Helical" evidence="8">
    <location>
        <begin position="117"/>
        <end position="147"/>
    </location>
</feature>
<dbReference type="InterPro" id="IPR002293">
    <property type="entry name" value="AA/rel_permease1"/>
</dbReference>
<dbReference type="FunFam" id="1.20.1740.10:FF:000003">
    <property type="entry name" value="Y+L amino acid transporter 1 isoform X1"/>
    <property type="match status" value="1"/>
</dbReference>
<dbReference type="OrthoDB" id="3257095at2759"/>
<feature type="transmembrane region" description="Helical" evidence="8">
    <location>
        <begin position="72"/>
        <end position="96"/>
    </location>
</feature>
<dbReference type="Gene3D" id="1.20.1740.10">
    <property type="entry name" value="Amino acid/polyamine transporter I"/>
    <property type="match status" value="1"/>
</dbReference>
<feature type="transmembrane region" description="Helical" evidence="8">
    <location>
        <begin position="417"/>
        <end position="438"/>
    </location>
</feature>
<dbReference type="GO" id="GO:0005886">
    <property type="term" value="C:plasma membrane"/>
    <property type="evidence" value="ECO:0007669"/>
    <property type="project" value="UniProtKB-SubCell"/>
</dbReference>
<evidence type="ECO:0000256" key="1">
    <source>
        <dbReference type="ARBA" id="ARBA00004651"/>
    </source>
</evidence>
<evidence type="ECO:0000256" key="6">
    <source>
        <dbReference type="ARBA" id="ARBA00022989"/>
    </source>
</evidence>
<dbReference type="Proteomes" id="UP000625711">
    <property type="component" value="Unassembled WGS sequence"/>
</dbReference>
<evidence type="ECO:0000256" key="7">
    <source>
        <dbReference type="ARBA" id="ARBA00023136"/>
    </source>
</evidence>
<evidence type="ECO:0000313" key="10">
    <source>
        <dbReference type="Proteomes" id="UP000625711"/>
    </source>
</evidence>
<comment type="subcellular location">
    <subcellularLocation>
        <location evidence="1">Cell membrane</location>
        <topology evidence="1">Multi-pass membrane protein</topology>
    </subcellularLocation>
</comment>
<keyword evidence="5 8" id="KW-0812">Transmembrane</keyword>
<accession>A0A834MJP0</accession>
<comment type="similarity">
    <text evidence="2">Belongs to the amino acid-polyamine-organocation (APC) superfamily. L-type amino acid transporter (LAT) (TC 2.A.3.8) family.</text>
</comment>
<feature type="transmembrane region" description="Helical" evidence="8">
    <location>
        <begin position="159"/>
        <end position="177"/>
    </location>
</feature>
<dbReference type="GO" id="GO:0015179">
    <property type="term" value="F:L-amino acid transmembrane transporter activity"/>
    <property type="evidence" value="ECO:0007669"/>
    <property type="project" value="TreeGrafter"/>
</dbReference>
<feature type="transmembrane region" description="Helical" evidence="8">
    <location>
        <begin position="381"/>
        <end position="405"/>
    </location>
</feature>
<keyword evidence="7 8" id="KW-0472">Membrane</keyword>
<protein>
    <recommendedName>
        <fullName evidence="11">Y+L amino acid transporter 2</fullName>
    </recommendedName>
</protein>
<evidence type="ECO:0000313" key="9">
    <source>
        <dbReference type="EMBL" id="KAF7282630.1"/>
    </source>
</evidence>
<name>A0A834MJP0_RHYFE</name>
<evidence type="ECO:0000256" key="3">
    <source>
        <dbReference type="ARBA" id="ARBA00022448"/>
    </source>
</evidence>
<dbReference type="PIRSF" id="PIRSF006060">
    <property type="entry name" value="AA_transporter"/>
    <property type="match status" value="1"/>
</dbReference>
<evidence type="ECO:0000256" key="2">
    <source>
        <dbReference type="ARBA" id="ARBA00007040"/>
    </source>
</evidence>
<keyword evidence="3" id="KW-0813">Transport</keyword>
<dbReference type="InterPro" id="IPR050598">
    <property type="entry name" value="AminoAcid_Transporter"/>
</dbReference>